<evidence type="ECO:0000259" key="10">
    <source>
        <dbReference type="Pfam" id="PF25087"/>
    </source>
</evidence>
<organism evidence="11 12">
    <name type="scientific">Candidatus Roizmanbacteria bacterium CG07_land_8_20_14_0_80_34_15</name>
    <dbReference type="NCBI Taxonomy" id="1974849"/>
    <lineage>
        <taxon>Bacteria</taxon>
        <taxon>Candidatus Roizmaniibacteriota</taxon>
    </lineage>
</organism>
<name>A0A2M6YUM6_9BACT</name>
<dbReference type="InterPro" id="IPR011004">
    <property type="entry name" value="Trimer_LpxA-like_sf"/>
</dbReference>
<evidence type="ECO:0000259" key="9">
    <source>
        <dbReference type="Pfam" id="PF00483"/>
    </source>
</evidence>
<evidence type="ECO:0000256" key="4">
    <source>
        <dbReference type="ARBA" id="ARBA00022695"/>
    </source>
</evidence>
<reference evidence="12" key="1">
    <citation type="submission" date="2017-09" db="EMBL/GenBank/DDBJ databases">
        <title>Depth-based differentiation of microbial function through sediment-hosted aquifers and enrichment of novel symbionts in the deep terrestrial subsurface.</title>
        <authorList>
            <person name="Probst A.J."/>
            <person name="Ladd B."/>
            <person name="Jarett J.K."/>
            <person name="Geller-Mcgrath D.E."/>
            <person name="Sieber C.M.K."/>
            <person name="Emerson J.B."/>
            <person name="Anantharaman K."/>
            <person name="Thomas B.C."/>
            <person name="Malmstrom R."/>
            <person name="Stieglmeier M."/>
            <person name="Klingl A."/>
            <person name="Woyke T."/>
            <person name="Ryan C.M."/>
            <person name="Banfield J.F."/>
        </authorList>
    </citation>
    <scope>NUCLEOTIDE SEQUENCE [LARGE SCALE GENOMIC DNA]</scope>
</reference>
<gene>
    <name evidence="11" type="ORF">COT02_02235</name>
</gene>
<dbReference type="Gene3D" id="2.160.10.10">
    <property type="entry name" value="Hexapeptide repeat proteins"/>
    <property type="match status" value="1"/>
</dbReference>
<feature type="domain" description="Mannose-1-phosphate guanyltransferase C-terminal" evidence="10">
    <location>
        <begin position="244"/>
        <end position="322"/>
    </location>
</feature>
<evidence type="ECO:0000256" key="1">
    <source>
        <dbReference type="ARBA" id="ARBA00005166"/>
    </source>
</evidence>
<evidence type="ECO:0000256" key="7">
    <source>
        <dbReference type="ARBA" id="ARBA00048247"/>
    </source>
</evidence>
<proteinExistence type="predicted"/>
<comment type="catalytic activity">
    <reaction evidence="8">
        <text>N-acetyl-alpha-D-glucosamine 1-phosphate + UTP + H(+) = UDP-N-acetyl-alpha-D-glucosamine + diphosphate</text>
        <dbReference type="Rhea" id="RHEA:13509"/>
        <dbReference type="ChEBI" id="CHEBI:15378"/>
        <dbReference type="ChEBI" id="CHEBI:33019"/>
        <dbReference type="ChEBI" id="CHEBI:46398"/>
        <dbReference type="ChEBI" id="CHEBI:57705"/>
        <dbReference type="ChEBI" id="CHEBI:57776"/>
        <dbReference type="EC" id="2.7.7.23"/>
    </reaction>
</comment>
<dbReference type="InterPro" id="IPR005835">
    <property type="entry name" value="NTP_transferase_dom"/>
</dbReference>
<evidence type="ECO:0000256" key="6">
    <source>
        <dbReference type="ARBA" id="ARBA00023315"/>
    </source>
</evidence>
<evidence type="ECO:0000256" key="3">
    <source>
        <dbReference type="ARBA" id="ARBA00022679"/>
    </source>
</evidence>
<dbReference type="InterPro" id="IPR050065">
    <property type="entry name" value="GlmU-like"/>
</dbReference>
<dbReference type="Proteomes" id="UP000230184">
    <property type="component" value="Unassembled WGS sequence"/>
</dbReference>
<comment type="pathway">
    <text evidence="1">Nucleotide-sugar biosynthesis; UDP-N-acetyl-alpha-D-glucosamine biosynthesis; N-acetyl-alpha-D-glucosamine 1-phosphate from alpha-D-glucosamine 6-phosphate (route II): step 2/2.</text>
</comment>
<dbReference type="Pfam" id="PF00483">
    <property type="entry name" value="NTP_transferase"/>
    <property type="match status" value="1"/>
</dbReference>
<feature type="domain" description="Nucleotidyl transferase" evidence="9">
    <location>
        <begin position="8"/>
        <end position="220"/>
    </location>
</feature>
<dbReference type="GO" id="GO:0019134">
    <property type="term" value="F:glucosamine-1-phosphate N-acetyltransferase activity"/>
    <property type="evidence" value="ECO:0007669"/>
    <property type="project" value="UniProtKB-EC"/>
</dbReference>
<comment type="caution">
    <text evidence="11">The sequence shown here is derived from an EMBL/GenBank/DDBJ whole genome shotgun (WGS) entry which is preliminary data.</text>
</comment>
<keyword evidence="4" id="KW-0548">Nucleotidyltransferase</keyword>
<dbReference type="SUPFAM" id="SSF51161">
    <property type="entry name" value="Trimeric LpxA-like enzymes"/>
    <property type="match status" value="1"/>
</dbReference>
<keyword evidence="6" id="KW-0012">Acyltransferase</keyword>
<dbReference type="GO" id="GO:0003977">
    <property type="term" value="F:UDP-N-acetylglucosamine diphosphorylase activity"/>
    <property type="evidence" value="ECO:0007669"/>
    <property type="project" value="UniProtKB-EC"/>
</dbReference>
<comment type="pathway">
    <text evidence="2">Nucleotide-sugar biosynthesis; UDP-N-acetyl-alpha-D-glucosamine biosynthesis; UDP-N-acetyl-alpha-D-glucosamine from N-acetyl-alpha-D-glucosamine 1-phosphate: step 1/1.</text>
</comment>
<evidence type="ECO:0000256" key="2">
    <source>
        <dbReference type="ARBA" id="ARBA00005208"/>
    </source>
</evidence>
<dbReference type="PANTHER" id="PTHR43584">
    <property type="entry name" value="NUCLEOTIDYL TRANSFERASE"/>
    <property type="match status" value="1"/>
</dbReference>
<dbReference type="Gene3D" id="3.90.550.10">
    <property type="entry name" value="Spore Coat Polysaccharide Biosynthesis Protein SpsA, Chain A"/>
    <property type="match status" value="1"/>
</dbReference>
<keyword evidence="5" id="KW-0511">Multifunctional enzyme</keyword>
<accession>A0A2M6YUM6</accession>
<dbReference type="EMBL" id="PEWY01000059">
    <property type="protein sequence ID" value="PIU37184.1"/>
    <property type="molecule type" value="Genomic_DNA"/>
</dbReference>
<dbReference type="InterPro" id="IPR029044">
    <property type="entry name" value="Nucleotide-diphossugar_trans"/>
</dbReference>
<dbReference type="InterPro" id="IPR056729">
    <property type="entry name" value="GMPPB_C"/>
</dbReference>
<evidence type="ECO:0000256" key="5">
    <source>
        <dbReference type="ARBA" id="ARBA00023268"/>
    </source>
</evidence>
<evidence type="ECO:0000313" key="11">
    <source>
        <dbReference type="EMBL" id="PIU37184.1"/>
    </source>
</evidence>
<dbReference type="PANTHER" id="PTHR43584:SF8">
    <property type="entry name" value="N-ACETYLMURAMATE ALPHA-1-PHOSPHATE URIDYLYLTRANSFERASE"/>
    <property type="match status" value="1"/>
</dbReference>
<evidence type="ECO:0000313" key="12">
    <source>
        <dbReference type="Proteomes" id="UP000230184"/>
    </source>
</evidence>
<dbReference type="AlphaFoldDB" id="A0A2M6YUM6"/>
<sequence>MRKINNILILAGGDGTRFWPLENKLFFSFLGKPLILYQIEELLKYGELVTVVANKSNATAIKRMVDNNELRSVQIIIQKDDYAGMAGAVFSIKNHIKGEVLIINGSDLIDYSIILKLMPLIDQENKLIMVGKQFNEYFSGGYFKFDDEKKIIGITEKPDKDKRPSSTVKLVFDYFADIKDLLKYFSQAKTQKDDLYEAIINKMLLDDLKHTHLIYDSYWYGLKYPWQVLPMMRNFLILLKGQKISTSAEISEKALIIGPVVIGENVKVGAFCKIVGPTFIGDNTIVGDYSMIRESQIGEDSLVGSFSEVARSYVGNNVFLHRNYIGDSVLDNDVMFGAQAVTGNLKFDGEKILSEVNEKRIDTNMNKLGAIVGKLSKIGVNATIFPGVKVGKKSWVGPGEKVKYDVEDKTYLADGEEKGNIKV</sequence>
<keyword evidence="3" id="KW-0808">Transferase</keyword>
<comment type="catalytic activity">
    <reaction evidence="7">
        <text>alpha-D-glucosamine 1-phosphate + acetyl-CoA = N-acetyl-alpha-D-glucosamine 1-phosphate + CoA + H(+)</text>
        <dbReference type="Rhea" id="RHEA:13725"/>
        <dbReference type="ChEBI" id="CHEBI:15378"/>
        <dbReference type="ChEBI" id="CHEBI:57287"/>
        <dbReference type="ChEBI" id="CHEBI:57288"/>
        <dbReference type="ChEBI" id="CHEBI:57776"/>
        <dbReference type="ChEBI" id="CHEBI:58516"/>
        <dbReference type="EC" id="2.3.1.157"/>
    </reaction>
</comment>
<evidence type="ECO:0000256" key="8">
    <source>
        <dbReference type="ARBA" id="ARBA00048493"/>
    </source>
</evidence>
<dbReference type="SUPFAM" id="SSF53448">
    <property type="entry name" value="Nucleotide-diphospho-sugar transferases"/>
    <property type="match status" value="1"/>
</dbReference>
<protein>
    <submittedName>
        <fullName evidence="11">Uncharacterized protein</fullName>
    </submittedName>
</protein>
<dbReference type="Pfam" id="PF25087">
    <property type="entry name" value="GMPPB_C"/>
    <property type="match status" value="1"/>
</dbReference>